<comment type="caution">
    <text evidence="1">The sequence shown here is derived from an EMBL/GenBank/DDBJ whole genome shotgun (WGS) entry which is preliminary data.</text>
</comment>
<evidence type="ECO:0000313" key="1">
    <source>
        <dbReference type="EMBL" id="HJG36396.1"/>
    </source>
</evidence>
<dbReference type="EMBL" id="DYUZ01000006">
    <property type="protein sequence ID" value="HJG36396.1"/>
    <property type="molecule type" value="Genomic_DNA"/>
</dbReference>
<accession>A0A921IRW4</accession>
<evidence type="ECO:0000313" key="2">
    <source>
        <dbReference type="Proteomes" id="UP000753256"/>
    </source>
</evidence>
<reference evidence="1" key="1">
    <citation type="journal article" date="2021" name="PeerJ">
        <title>Extensive microbial diversity within the chicken gut microbiome revealed by metagenomics and culture.</title>
        <authorList>
            <person name="Gilroy R."/>
            <person name="Ravi A."/>
            <person name="Getino M."/>
            <person name="Pursley I."/>
            <person name="Horton D.L."/>
            <person name="Alikhan N.F."/>
            <person name="Baker D."/>
            <person name="Gharbi K."/>
            <person name="Hall N."/>
            <person name="Watson M."/>
            <person name="Adriaenssens E.M."/>
            <person name="Foster-Nyarko E."/>
            <person name="Jarju S."/>
            <person name="Secka A."/>
            <person name="Antonio M."/>
            <person name="Oren A."/>
            <person name="Chaudhuri R.R."/>
            <person name="La Ragione R."/>
            <person name="Hildebrand F."/>
            <person name="Pallen M.J."/>
        </authorList>
    </citation>
    <scope>NUCLEOTIDE SEQUENCE</scope>
    <source>
        <strain evidence="1">ChiHjej13B12-9602</strain>
    </source>
</reference>
<dbReference type="Proteomes" id="UP000753256">
    <property type="component" value="Unassembled WGS sequence"/>
</dbReference>
<name>A0A921IRW4_9ACTN</name>
<gene>
    <name evidence="1" type="ORF">K8V70_00810</name>
</gene>
<reference evidence="1" key="2">
    <citation type="submission" date="2021-09" db="EMBL/GenBank/DDBJ databases">
        <authorList>
            <person name="Gilroy R."/>
        </authorList>
    </citation>
    <scope>NUCLEOTIDE SEQUENCE</scope>
    <source>
        <strain evidence="1">ChiHjej13B12-9602</strain>
    </source>
</reference>
<protein>
    <submittedName>
        <fullName evidence="1">Uncharacterized protein</fullName>
    </submittedName>
</protein>
<sequence length="186" mass="21861">MKQTITAIRDAIDKECWLPALALALTVPDVLGQVAYPNYGVGRRYRTWFHENVEHRFADHTGYDDNWDAKRPYFTADMCYKLRCEILHAGNDDIDFEYGAREEDRDYDYDFELRVHACNSFGSWWVTPHGDERITEHVRVCIDIKTLCDALCEEAERFMQHVSEEELEGHSVRIVDVAEFARLNHR</sequence>
<proteinExistence type="predicted"/>
<dbReference type="RefSeq" id="WP_273188552.1">
    <property type="nucleotide sequence ID" value="NZ_DYUZ01000006.1"/>
</dbReference>
<dbReference type="AlphaFoldDB" id="A0A921IRW4"/>
<organism evidence="1 2">
    <name type="scientific">Enorma phocaeensis</name>
    <dbReference type="NCBI Taxonomy" id="1871019"/>
    <lineage>
        <taxon>Bacteria</taxon>
        <taxon>Bacillati</taxon>
        <taxon>Actinomycetota</taxon>
        <taxon>Coriobacteriia</taxon>
        <taxon>Coriobacteriales</taxon>
        <taxon>Coriobacteriaceae</taxon>
        <taxon>Enorma</taxon>
    </lineage>
</organism>